<reference evidence="4 5" key="1">
    <citation type="submission" date="2020-07" db="EMBL/GenBank/DDBJ databases">
        <title>Alkalicella. sp. LB2 genome.</title>
        <authorList>
            <person name="Postec A."/>
            <person name="Quemeneur M."/>
        </authorList>
    </citation>
    <scope>NUCLEOTIDE SEQUENCE [LARGE SCALE GENOMIC DNA]</scope>
    <source>
        <strain evidence="4 5">LB2</strain>
    </source>
</reference>
<dbReference type="InterPro" id="IPR002871">
    <property type="entry name" value="NIF_FeS_clus_asmbl_NifU_N"/>
</dbReference>
<dbReference type="GO" id="GO:0005737">
    <property type="term" value="C:cytoplasm"/>
    <property type="evidence" value="ECO:0007669"/>
    <property type="project" value="TreeGrafter"/>
</dbReference>
<dbReference type="SUPFAM" id="SSF69572">
    <property type="entry name" value="Activating enzymes of the ubiquitin-like proteins"/>
    <property type="match status" value="2"/>
</dbReference>
<accession>A0A7G9WA02</accession>
<evidence type="ECO:0000259" key="3">
    <source>
        <dbReference type="Pfam" id="PF01592"/>
    </source>
</evidence>
<dbReference type="InterPro" id="IPR000594">
    <property type="entry name" value="ThiF_NAD_FAD-bd"/>
</dbReference>
<evidence type="ECO:0000256" key="1">
    <source>
        <dbReference type="ARBA" id="ARBA00009919"/>
    </source>
</evidence>
<evidence type="ECO:0000313" key="4">
    <source>
        <dbReference type="EMBL" id="QNO15514.1"/>
    </source>
</evidence>
<dbReference type="SUPFAM" id="SSF82649">
    <property type="entry name" value="SufE/NifU"/>
    <property type="match status" value="1"/>
</dbReference>
<feature type="domain" description="THIF-type NAD/FAD binding fold" evidence="2">
    <location>
        <begin position="358"/>
        <end position="581"/>
    </location>
</feature>
<dbReference type="GO" id="GO:0051536">
    <property type="term" value="F:iron-sulfur cluster binding"/>
    <property type="evidence" value="ECO:0007669"/>
    <property type="project" value="InterPro"/>
</dbReference>
<gene>
    <name evidence="4" type="ORF">HYG86_12415</name>
</gene>
<evidence type="ECO:0000313" key="5">
    <source>
        <dbReference type="Proteomes" id="UP000516160"/>
    </source>
</evidence>
<dbReference type="Gene3D" id="3.90.1010.10">
    <property type="match status" value="1"/>
</dbReference>
<proteinExistence type="inferred from homology"/>
<dbReference type="InterPro" id="IPR035985">
    <property type="entry name" value="Ubiquitin-activating_enz"/>
</dbReference>
<dbReference type="GO" id="GO:0004792">
    <property type="term" value="F:thiosulfate-cyanide sulfurtransferase activity"/>
    <property type="evidence" value="ECO:0007669"/>
    <property type="project" value="TreeGrafter"/>
</dbReference>
<keyword evidence="4" id="KW-0808">Transferase</keyword>
<dbReference type="GO" id="GO:0016779">
    <property type="term" value="F:nucleotidyltransferase activity"/>
    <property type="evidence" value="ECO:0007669"/>
    <property type="project" value="UniProtKB-KW"/>
</dbReference>
<comment type="similarity">
    <text evidence="1">Belongs to the HesA/MoeB/ThiF family.</text>
</comment>
<dbReference type="Gene3D" id="3.40.50.720">
    <property type="entry name" value="NAD(P)-binding Rossmann-like Domain"/>
    <property type="match status" value="1"/>
</dbReference>
<dbReference type="Pfam" id="PF01592">
    <property type="entry name" value="NifU_N"/>
    <property type="match status" value="1"/>
</dbReference>
<dbReference type="CDD" id="cd00757">
    <property type="entry name" value="ThiF_MoeB_HesA_family"/>
    <property type="match status" value="1"/>
</dbReference>
<name>A0A7G9WA02_ALKCA</name>
<dbReference type="InterPro" id="IPR045886">
    <property type="entry name" value="ThiF/MoeB/HesA"/>
</dbReference>
<evidence type="ECO:0000259" key="2">
    <source>
        <dbReference type="Pfam" id="PF00899"/>
    </source>
</evidence>
<dbReference type="CDD" id="cd06664">
    <property type="entry name" value="IscU_like"/>
    <property type="match status" value="1"/>
</dbReference>
<organism evidence="4 5">
    <name type="scientific">Alkalicella caledoniensis</name>
    <dbReference type="NCBI Taxonomy" id="2731377"/>
    <lineage>
        <taxon>Bacteria</taxon>
        <taxon>Bacillati</taxon>
        <taxon>Bacillota</taxon>
        <taxon>Clostridia</taxon>
        <taxon>Eubacteriales</taxon>
        <taxon>Proteinivoracaceae</taxon>
        <taxon>Alkalicella</taxon>
    </lineage>
</organism>
<dbReference type="EMBL" id="CP058559">
    <property type="protein sequence ID" value="QNO15514.1"/>
    <property type="molecule type" value="Genomic_DNA"/>
</dbReference>
<dbReference type="Proteomes" id="UP000516160">
    <property type="component" value="Chromosome"/>
</dbReference>
<dbReference type="GO" id="GO:0008641">
    <property type="term" value="F:ubiquitin-like modifier activating enzyme activity"/>
    <property type="evidence" value="ECO:0007669"/>
    <property type="project" value="InterPro"/>
</dbReference>
<dbReference type="KEGG" id="acae:HYG86_12415"/>
<dbReference type="GO" id="GO:0016226">
    <property type="term" value="P:iron-sulfur cluster assembly"/>
    <property type="evidence" value="ECO:0007669"/>
    <property type="project" value="InterPro"/>
</dbReference>
<dbReference type="AlphaFoldDB" id="A0A7G9WA02"/>
<sequence length="586" mass="64176">MYNEKVLKHFANPKNMGEIAGASGIGHTGNPSDGDKITIYIKVENDTINDIRFKTFGCAAAIAASSMLTELARGKSIHKALSITNEDVAAALGGLPPQKLKCSNIAADALHEAIADYKSKPQNESCPVKEEAVSSSCATLPAGTSEILSSNQIQRYLRQIIMPQISGIGQKKIIDTRIQICSETLDYAEVLLYYMVAMGVENITLYLEEKEQRWQSVKEQLLDFNPELQLKVADEVTDSYIDYILIIGSKRFLSSVSNRHSSNNIATMVLAPNPWSGAIRLLEDRVDIIDFVNTLPKSEADTIGQTLSNAFIGILAVTELIKDILSIGQTLENGFYYNLMECNFSDNEIIVGNSQLTSNQKEKLSNLKVLIIGAGGLGSPVALGLTKLGIGQIGLVDFDSVEITNLNRQVLHSTSRIGKLKVESAKMMLSKINPNIHIQAIPTALNKDNASELIKDYHIVVDGLDNIPTRYILNDACYRAKKPFVEAGVLTFYGQITSIKPQKTPCYRCLYPEREDDSNIPGCSELGVLGTVPGLIGILQVVEVLKTLLNIKSRLDGGLLMYDALEREFNIIPLLRSQSCSLCGKE</sequence>
<dbReference type="Pfam" id="PF00899">
    <property type="entry name" value="ThiF"/>
    <property type="match status" value="1"/>
</dbReference>
<keyword evidence="4" id="KW-0548">Nucleotidyltransferase</keyword>
<feature type="domain" description="NIF system FeS cluster assembly NifU N-terminal" evidence="3">
    <location>
        <begin position="1"/>
        <end position="122"/>
    </location>
</feature>
<dbReference type="RefSeq" id="WP_213165878.1">
    <property type="nucleotide sequence ID" value="NZ_CP058559.1"/>
</dbReference>
<protein>
    <submittedName>
        <fullName evidence="4">ThiF family adenylyltransferase</fullName>
    </submittedName>
</protein>
<dbReference type="PANTHER" id="PTHR10953">
    <property type="entry name" value="UBIQUITIN-ACTIVATING ENZYME E1"/>
    <property type="match status" value="1"/>
</dbReference>
<dbReference type="GO" id="GO:0005506">
    <property type="term" value="F:iron ion binding"/>
    <property type="evidence" value="ECO:0007669"/>
    <property type="project" value="InterPro"/>
</dbReference>
<dbReference type="FunFam" id="3.40.50.720:FF:000080">
    <property type="entry name" value="Thiazole biosynthesis adenylyltransferase ThiF"/>
    <property type="match status" value="1"/>
</dbReference>
<keyword evidence="5" id="KW-1185">Reference proteome</keyword>
<dbReference type="PANTHER" id="PTHR10953:SF102">
    <property type="entry name" value="ADENYLYLTRANSFERASE AND SULFURTRANSFERASE MOCS3"/>
    <property type="match status" value="1"/>
</dbReference>